<organism evidence="1 2">
    <name type="scientific">Tenacibaculum todarodis</name>
    <dbReference type="NCBI Taxonomy" id="1850252"/>
    <lineage>
        <taxon>Bacteria</taxon>
        <taxon>Pseudomonadati</taxon>
        <taxon>Bacteroidota</taxon>
        <taxon>Flavobacteriia</taxon>
        <taxon>Flavobacteriales</taxon>
        <taxon>Flavobacteriaceae</taxon>
        <taxon>Tenacibaculum</taxon>
    </lineage>
</organism>
<gene>
    <name evidence="1" type="ORF">LPB136_02910</name>
</gene>
<evidence type="ECO:0000313" key="1">
    <source>
        <dbReference type="EMBL" id="APG64380.1"/>
    </source>
</evidence>
<dbReference type="Proteomes" id="UP000181898">
    <property type="component" value="Chromosome"/>
</dbReference>
<dbReference type="STRING" id="1850252.LPB136_02910"/>
<sequence length="132" mass="15563">MPFIDGELKINMKIYRAIYLNSIKELDKSNFGCHWTKDEHYAYSIEFMYNDISEKGRNGKTQFLFMSKIDKNQINELATINSNKDYLTENECVLKTNIVLKEVFLIFPKNEDLSFSVNTGNRCDNWVEQLIK</sequence>
<dbReference type="EMBL" id="CP018155">
    <property type="protein sequence ID" value="APG64380.1"/>
    <property type="molecule type" value="Genomic_DNA"/>
</dbReference>
<dbReference type="AlphaFoldDB" id="A0A1L3JGX3"/>
<evidence type="ECO:0000313" key="2">
    <source>
        <dbReference type="Proteomes" id="UP000181898"/>
    </source>
</evidence>
<keyword evidence="2" id="KW-1185">Reference proteome</keyword>
<name>A0A1L3JGX3_9FLAO</name>
<protein>
    <submittedName>
        <fullName evidence="1">Uncharacterized protein</fullName>
    </submittedName>
</protein>
<reference evidence="1 2" key="1">
    <citation type="submission" date="2016-11" db="EMBL/GenBank/DDBJ databases">
        <title>Tenacibaculum sp. LPB0136, isolated from marine environment.</title>
        <authorList>
            <person name="Kim E."/>
            <person name="Yi H."/>
        </authorList>
    </citation>
    <scope>NUCLEOTIDE SEQUENCE [LARGE SCALE GENOMIC DNA]</scope>
    <source>
        <strain evidence="1 2">LPB0136</strain>
    </source>
</reference>
<proteinExistence type="predicted"/>
<dbReference type="KEGG" id="ten:LPB136_02910"/>
<accession>A0A1L3JGX3</accession>